<organism evidence="1 2">
    <name type="scientific">Streptomyces spinoverrucosus</name>
    <dbReference type="NCBI Taxonomy" id="284043"/>
    <lineage>
        <taxon>Bacteria</taxon>
        <taxon>Bacillati</taxon>
        <taxon>Actinomycetota</taxon>
        <taxon>Actinomycetes</taxon>
        <taxon>Kitasatosporales</taxon>
        <taxon>Streptomycetaceae</taxon>
        <taxon>Streptomyces</taxon>
    </lineage>
</organism>
<gene>
    <name evidence="1" type="ORF">SSP24_04030</name>
</gene>
<dbReference type="RefSeq" id="WP_229864793.1">
    <property type="nucleotide sequence ID" value="NZ_BJND01000004.1"/>
</dbReference>
<sequence>MSGNDVVSQAAGAFQTAVEALAGVGPGAEITDLAAAHGLATLTAQPFMLLQLDDEYETFAAVLGAAFGAPPAVITSLYTPVVLG</sequence>
<accession>A0A4Y3V9G6</accession>
<name>A0A4Y3V9G6_9ACTN</name>
<proteinExistence type="predicted"/>
<keyword evidence="2" id="KW-1185">Reference proteome</keyword>
<evidence type="ECO:0000313" key="2">
    <source>
        <dbReference type="Proteomes" id="UP000317881"/>
    </source>
</evidence>
<reference evidence="1 2" key="1">
    <citation type="submission" date="2019-06" db="EMBL/GenBank/DDBJ databases">
        <title>Whole genome shotgun sequence of Streptomyces spinoverrucosus NBRC 14228.</title>
        <authorList>
            <person name="Hosoyama A."/>
            <person name="Uohara A."/>
            <person name="Ohji S."/>
            <person name="Ichikawa N."/>
        </authorList>
    </citation>
    <scope>NUCLEOTIDE SEQUENCE [LARGE SCALE GENOMIC DNA]</scope>
    <source>
        <strain evidence="1 2">NBRC 14228</strain>
    </source>
</reference>
<dbReference type="EMBL" id="BJND01000004">
    <property type="protein sequence ID" value="GEC02748.1"/>
    <property type="molecule type" value="Genomic_DNA"/>
</dbReference>
<protein>
    <submittedName>
        <fullName evidence="1">Uncharacterized protein</fullName>
    </submittedName>
</protein>
<dbReference type="Proteomes" id="UP000317881">
    <property type="component" value="Unassembled WGS sequence"/>
</dbReference>
<evidence type="ECO:0000313" key="1">
    <source>
        <dbReference type="EMBL" id="GEC02748.1"/>
    </source>
</evidence>
<dbReference type="AlphaFoldDB" id="A0A4Y3V9G6"/>
<comment type="caution">
    <text evidence="1">The sequence shown here is derived from an EMBL/GenBank/DDBJ whole genome shotgun (WGS) entry which is preliminary data.</text>
</comment>